<dbReference type="KEGG" id="tped:TPE_0464"/>
<evidence type="ECO:0000259" key="2">
    <source>
        <dbReference type="Pfam" id="PF04200"/>
    </source>
</evidence>
<proteinExistence type="predicted"/>
<dbReference type="OrthoDB" id="356995at2"/>
<evidence type="ECO:0000256" key="1">
    <source>
        <dbReference type="SAM" id="SignalP"/>
    </source>
</evidence>
<protein>
    <recommendedName>
        <fullName evidence="2">Lipoprotein-associated type-17 domain-containing protein</fullName>
    </recommendedName>
</protein>
<keyword evidence="1" id="KW-0732">Signal</keyword>
<dbReference type="AlphaFoldDB" id="S5ZSA7"/>
<dbReference type="InterPro" id="IPR007326">
    <property type="entry name" value="Lipoprotein-assoc_dom"/>
</dbReference>
<feature type="chain" id="PRO_5004545120" description="Lipoprotein-associated type-17 domain-containing protein" evidence="1">
    <location>
        <begin position="20"/>
        <end position="517"/>
    </location>
</feature>
<name>S5ZSA7_9SPIR</name>
<reference evidence="3 4" key="1">
    <citation type="journal article" date="2013" name="PLoS ONE">
        <title>Genome-Wide Relatedness of Treponema pedis, from Gingiva and Necrotic Skin Lesions of Pigs, with the Human Oral Pathogen Treponema denticola.</title>
        <authorList>
            <person name="Svartstrom O."/>
            <person name="Mushtaq M."/>
            <person name="Pringle M."/>
            <person name="Segerman B."/>
        </authorList>
    </citation>
    <scope>NUCLEOTIDE SEQUENCE [LARGE SCALE GENOMIC DNA]</scope>
    <source>
        <strain evidence="3">T A4</strain>
    </source>
</reference>
<accession>S5ZSA7</accession>
<dbReference type="PATRIC" id="fig|1291379.3.peg.464"/>
<evidence type="ECO:0000313" key="3">
    <source>
        <dbReference type="EMBL" id="AGT42960.1"/>
    </source>
</evidence>
<dbReference type="RefSeq" id="WP_020964260.1">
    <property type="nucleotide sequence ID" value="NC_022097.1"/>
</dbReference>
<feature type="domain" description="Lipoprotein-associated type-17" evidence="2">
    <location>
        <begin position="62"/>
        <end position="133"/>
    </location>
</feature>
<feature type="signal peptide" evidence="1">
    <location>
        <begin position="1"/>
        <end position="19"/>
    </location>
</feature>
<dbReference type="Proteomes" id="UP000015620">
    <property type="component" value="Chromosome"/>
</dbReference>
<dbReference type="Pfam" id="PF04200">
    <property type="entry name" value="Lipoprotein_17"/>
    <property type="match status" value="2"/>
</dbReference>
<keyword evidence="4" id="KW-1185">Reference proteome</keyword>
<sequence>MKNIIKTVFAGIFTLVFFAACDMGNKTALLDILSQKEVGAPEKIAAVNLISGERRKNVKEEVFNALGIAAGNITASDAAKKIAAASNTTVNGIAFEENRALAYDDKDGTFIVSVKGTKDGVRFETRIEANGFTHPYINTSLGGVIYKERYLIFDKAIEKNLPLETFITEANNTNGIGYVSFEYTLNGNDKTVTIGNNSAYSLTASFSRNRNNTIKLTANYSVILRTYPNFEGKEGISKNNFSSKVIKDDEKYFEEKDVFDYILNKVKNDTDFIKVYSDGFASEYYARAIMLNQAGNLFDETKIKEYKDLYEKDGGHIKIEDITAAVYNIRNGGINADDYKGELTVTYYIAKKDLVTEYNVNKISKTYTVIRSGFKTIKKNALTDSNGKKILTFSIGKNNGKRDKWLDKEIKNAALIDRNTGAIKDDYSDWFNLKSEVLNNNDTVGYHLILNGESYSSMLPSAQEQFLIKTQDTDQHILIQRLILSKDKGNENLNIEVLFMGGDENNPVKFSIKPNHY</sequence>
<feature type="domain" description="Lipoprotein-associated type-17" evidence="2">
    <location>
        <begin position="332"/>
        <end position="376"/>
    </location>
</feature>
<gene>
    <name evidence="3" type="ORF">TPE_0464</name>
</gene>
<dbReference type="EMBL" id="CP004120">
    <property type="protein sequence ID" value="AGT42960.1"/>
    <property type="molecule type" value="Genomic_DNA"/>
</dbReference>
<dbReference type="PROSITE" id="PS51257">
    <property type="entry name" value="PROKAR_LIPOPROTEIN"/>
    <property type="match status" value="1"/>
</dbReference>
<dbReference type="HOGENOM" id="CLU_042409_0_0_12"/>
<dbReference type="STRING" id="1291379.TPE_0464"/>
<evidence type="ECO:0000313" key="4">
    <source>
        <dbReference type="Proteomes" id="UP000015620"/>
    </source>
</evidence>
<dbReference type="GeneID" id="301089160"/>
<organism evidence="3 4">
    <name type="scientific">Treponema pedis str. T A4</name>
    <dbReference type="NCBI Taxonomy" id="1291379"/>
    <lineage>
        <taxon>Bacteria</taxon>
        <taxon>Pseudomonadati</taxon>
        <taxon>Spirochaetota</taxon>
        <taxon>Spirochaetia</taxon>
        <taxon>Spirochaetales</taxon>
        <taxon>Treponemataceae</taxon>
        <taxon>Treponema</taxon>
    </lineage>
</organism>